<protein>
    <submittedName>
        <fullName evidence="2">CocE/NonD family hydrolase</fullName>
    </submittedName>
</protein>
<keyword evidence="2" id="KW-0378">Hydrolase</keyword>
<accession>A0ABT0W5Y3</accession>
<dbReference type="Gene3D" id="3.40.50.1820">
    <property type="entry name" value="alpha/beta hydrolase"/>
    <property type="match status" value="1"/>
</dbReference>
<organism evidence="2 3">
    <name type="scientific">Neobacillus pocheonensis</name>
    <dbReference type="NCBI Taxonomy" id="363869"/>
    <lineage>
        <taxon>Bacteria</taxon>
        <taxon>Bacillati</taxon>
        <taxon>Bacillota</taxon>
        <taxon>Bacilli</taxon>
        <taxon>Bacillales</taxon>
        <taxon>Bacillaceae</taxon>
        <taxon>Neobacillus</taxon>
    </lineage>
</organism>
<dbReference type="InterPro" id="IPR029058">
    <property type="entry name" value="AB_hydrolase_fold"/>
</dbReference>
<dbReference type="PANTHER" id="PTHR43056:SF10">
    <property type="entry name" value="COCE_NOND FAMILY, PUTATIVE (AFU_ORTHOLOGUE AFUA_7G00600)-RELATED"/>
    <property type="match status" value="1"/>
</dbReference>
<dbReference type="Proteomes" id="UP001523262">
    <property type="component" value="Unassembled WGS sequence"/>
</dbReference>
<reference evidence="2 3" key="1">
    <citation type="submission" date="2022-06" db="EMBL/GenBank/DDBJ databases">
        <authorList>
            <person name="Jeon C.O."/>
        </authorList>
    </citation>
    <scope>NUCLEOTIDE SEQUENCE [LARGE SCALE GENOMIC DNA]</scope>
    <source>
        <strain evidence="2 3">KCTC 13943</strain>
    </source>
</reference>
<dbReference type="InterPro" id="IPR050585">
    <property type="entry name" value="Xaa-Pro_dipeptidyl-ppase/CocE"/>
</dbReference>
<feature type="domain" description="Xaa-Pro dipeptidyl-peptidase-like" evidence="1">
    <location>
        <begin position="18"/>
        <end position="175"/>
    </location>
</feature>
<dbReference type="PANTHER" id="PTHR43056">
    <property type="entry name" value="PEPTIDASE S9 PROLYL OLIGOPEPTIDASE"/>
    <property type="match status" value="1"/>
</dbReference>
<dbReference type="NCBIfam" id="TIGR00976">
    <property type="entry name" value="CocE_NonD"/>
    <property type="match status" value="1"/>
</dbReference>
<evidence type="ECO:0000313" key="2">
    <source>
        <dbReference type="EMBL" id="MCM2531741.1"/>
    </source>
</evidence>
<comment type="caution">
    <text evidence="2">The sequence shown here is derived from an EMBL/GenBank/DDBJ whole genome shotgun (WGS) entry which is preliminary data.</text>
</comment>
<keyword evidence="3" id="KW-1185">Reference proteome</keyword>
<dbReference type="GO" id="GO:0016787">
    <property type="term" value="F:hydrolase activity"/>
    <property type="evidence" value="ECO:0007669"/>
    <property type="project" value="UniProtKB-KW"/>
</dbReference>
<sequence>MKKIKILVEKNVPCKMRDGVILYADIYRPDREGTFPVLLTRIPYSKDLPHYSHRYLDTNRLVENGFVVIIQDVRGRFQSEGEFQSFKQEANDGYDTVEWAAVLPFSTGKVGMFGMSYYGYTQLLAAAKKPPHLAAIFPAMTLNDQRNGFSYRKGIYLSGLSETWTLESIAPDLLKRKYDHLSERKRPFESLLIILIKLKNYTVLPRLINGHQ</sequence>
<dbReference type="Pfam" id="PF02129">
    <property type="entry name" value="Peptidase_S15"/>
    <property type="match status" value="1"/>
</dbReference>
<dbReference type="EMBL" id="JAMQCR010000001">
    <property type="protein sequence ID" value="MCM2531741.1"/>
    <property type="molecule type" value="Genomic_DNA"/>
</dbReference>
<proteinExistence type="predicted"/>
<dbReference type="InterPro" id="IPR005674">
    <property type="entry name" value="CocE/Ser_esterase"/>
</dbReference>
<dbReference type="Gene3D" id="1.10.3020.10">
    <property type="entry name" value="alpha-amino acid ester hydrolase ( Helical cap domain)"/>
    <property type="match status" value="1"/>
</dbReference>
<dbReference type="InterPro" id="IPR000383">
    <property type="entry name" value="Xaa-Pro-like_dom"/>
</dbReference>
<gene>
    <name evidence="2" type="ORF">NDK43_04170</name>
</gene>
<evidence type="ECO:0000259" key="1">
    <source>
        <dbReference type="Pfam" id="PF02129"/>
    </source>
</evidence>
<evidence type="ECO:0000313" key="3">
    <source>
        <dbReference type="Proteomes" id="UP001523262"/>
    </source>
</evidence>
<dbReference type="SUPFAM" id="SSF53474">
    <property type="entry name" value="alpha/beta-Hydrolases"/>
    <property type="match status" value="1"/>
</dbReference>
<name>A0ABT0W5Y3_9BACI</name>